<dbReference type="Pfam" id="PF13489">
    <property type="entry name" value="Methyltransf_23"/>
    <property type="match status" value="1"/>
</dbReference>
<dbReference type="GO" id="GO:0032259">
    <property type="term" value="P:methylation"/>
    <property type="evidence" value="ECO:0007669"/>
    <property type="project" value="UniProtKB-KW"/>
</dbReference>
<evidence type="ECO:0000313" key="1">
    <source>
        <dbReference type="EMBL" id="QIE56804.1"/>
    </source>
</evidence>
<name>A0A7L5C3I8_9RHOB</name>
<gene>
    <name evidence="1" type="ORF">G5B40_15990</name>
</gene>
<proteinExistence type="predicted"/>
<dbReference type="SUPFAM" id="SSF53335">
    <property type="entry name" value="S-adenosyl-L-methionine-dependent methyltransferases"/>
    <property type="match status" value="1"/>
</dbReference>
<dbReference type="CDD" id="cd02440">
    <property type="entry name" value="AdoMet_MTases"/>
    <property type="match status" value="1"/>
</dbReference>
<reference evidence="1 2" key="1">
    <citation type="submission" date="2020-02" db="EMBL/GenBank/DDBJ databases">
        <title>complete genome sequence of Rhodobacteraceae bacterium.</title>
        <authorList>
            <person name="Park J."/>
            <person name="Kim Y.-S."/>
            <person name="Kim K.-H."/>
        </authorList>
    </citation>
    <scope>NUCLEOTIDE SEQUENCE [LARGE SCALE GENOMIC DNA]</scope>
    <source>
        <strain evidence="1 2">RR4-56</strain>
    </source>
</reference>
<dbReference type="RefSeq" id="WP_165100558.1">
    <property type="nucleotide sequence ID" value="NZ_CP049056.1"/>
</dbReference>
<organism evidence="1 2">
    <name type="scientific">Pikeienuella piscinae</name>
    <dbReference type="NCBI Taxonomy" id="2748098"/>
    <lineage>
        <taxon>Bacteria</taxon>
        <taxon>Pseudomonadati</taxon>
        <taxon>Pseudomonadota</taxon>
        <taxon>Alphaproteobacteria</taxon>
        <taxon>Rhodobacterales</taxon>
        <taxon>Paracoccaceae</taxon>
        <taxon>Pikeienuella</taxon>
    </lineage>
</organism>
<dbReference type="InterPro" id="IPR029063">
    <property type="entry name" value="SAM-dependent_MTases_sf"/>
</dbReference>
<sequence length="320" mass="36040">MSASAKTVADRQDLYERIGDRDGLRRLVDVVLDVWPEHATYLKQSFAIRGRALLDTSDHMAKAMLTLAGDNARETAEDYRWLCSQIQEEELYFARNDAYRYSSFQETNANVYSDDDFMRRYMHGLLFSHVLWFMHLSSLHFFRGRLEARIPEGGRVLEVGSGHGLLLYLALRDLGMAEAVAWDLSPVSLEQTRQALSLLGAVDRAEFVVQDMHAVEPGGEPFDLVILSHLLEHLDDPVDALKRLKPVIAKNGHLFVNIPLNAPMPDHLILLRDPDEAVKILTDGGFRVLEIASHTTQGITLPKALRRKIAVTCSIIAQPT</sequence>
<keyword evidence="1" id="KW-0489">Methyltransferase</keyword>
<dbReference type="PANTHER" id="PTHR43861">
    <property type="entry name" value="TRANS-ACONITATE 2-METHYLTRANSFERASE-RELATED"/>
    <property type="match status" value="1"/>
</dbReference>
<evidence type="ECO:0000313" key="2">
    <source>
        <dbReference type="Proteomes" id="UP000503336"/>
    </source>
</evidence>
<dbReference type="EMBL" id="CP049056">
    <property type="protein sequence ID" value="QIE56804.1"/>
    <property type="molecule type" value="Genomic_DNA"/>
</dbReference>
<accession>A0A7L5C3I8</accession>
<keyword evidence="1" id="KW-0808">Transferase</keyword>
<protein>
    <submittedName>
        <fullName evidence="1">Class I SAM-dependent methyltransferase</fullName>
    </submittedName>
</protein>
<keyword evidence="2" id="KW-1185">Reference proteome</keyword>
<dbReference type="GO" id="GO:0008168">
    <property type="term" value="F:methyltransferase activity"/>
    <property type="evidence" value="ECO:0007669"/>
    <property type="project" value="UniProtKB-KW"/>
</dbReference>
<dbReference type="Gene3D" id="3.40.50.150">
    <property type="entry name" value="Vaccinia Virus protein VP39"/>
    <property type="match status" value="1"/>
</dbReference>
<dbReference type="KEGG" id="hdh:G5B40_15990"/>
<dbReference type="AlphaFoldDB" id="A0A7L5C3I8"/>
<dbReference type="Proteomes" id="UP000503336">
    <property type="component" value="Chromosome"/>
</dbReference>